<dbReference type="GO" id="GO:0016787">
    <property type="term" value="F:hydrolase activity"/>
    <property type="evidence" value="ECO:0007669"/>
    <property type="project" value="UniProtKB-KW"/>
</dbReference>
<protein>
    <submittedName>
        <fullName evidence="2">Alpha/beta hydrolase</fullName>
    </submittedName>
</protein>
<dbReference type="InterPro" id="IPR029058">
    <property type="entry name" value="AB_hydrolase_fold"/>
</dbReference>
<dbReference type="PANTHER" id="PTHR43194">
    <property type="entry name" value="HYDROLASE ALPHA/BETA FOLD FAMILY"/>
    <property type="match status" value="1"/>
</dbReference>
<dbReference type="AlphaFoldDB" id="A0A5C4JGI0"/>
<sequence>MSYLDIDGARLYYEQFDNGRPPLALVHGAGQDTLSWRYVSDRLTDHFSVIALDLPGHGKSARRPDGAAIADYADHIPYVDGLMAALGHRRYVFMGHSFAGGLGLSLARARPDSVAAVIMLDGTGCPSAAWGGNAFDLVAINPTDWMEVNFRLICGPTTSPERVDEISRDVLRCPPDVVQGDIKAFARTDLQSDLPTMTTPLMAVHGLDDWSIPPELGRRTCEQIGGPAVFHGLSDVGHFPHVEAPARLMDAIDELWPGFAKNHLELNATEESTR</sequence>
<accession>A0A5C4JGI0</accession>
<dbReference type="Gene3D" id="3.40.50.1820">
    <property type="entry name" value="alpha/beta hydrolase"/>
    <property type="match status" value="1"/>
</dbReference>
<evidence type="ECO:0000313" key="2">
    <source>
        <dbReference type="EMBL" id="TMR04936.1"/>
    </source>
</evidence>
<dbReference type="PANTHER" id="PTHR43194:SF2">
    <property type="entry name" value="PEROXISOMAL MEMBRANE PROTEIN LPX1"/>
    <property type="match status" value="1"/>
</dbReference>
<dbReference type="EMBL" id="VCKW01000027">
    <property type="protein sequence ID" value="TMR04936.1"/>
    <property type="molecule type" value="Genomic_DNA"/>
</dbReference>
<organism evidence="2 3">
    <name type="scientific">Actinomadura soli</name>
    <dbReference type="NCBI Taxonomy" id="2508997"/>
    <lineage>
        <taxon>Bacteria</taxon>
        <taxon>Bacillati</taxon>
        <taxon>Actinomycetota</taxon>
        <taxon>Actinomycetes</taxon>
        <taxon>Streptosporangiales</taxon>
        <taxon>Thermomonosporaceae</taxon>
        <taxon>Actinomadura</taxon>
    </lineage>
</organism>
<keyword evidence="2" id="KW-0378">Hydrolase</keyword>
<proteinExistence type="predicted"/>
<dbReference type="PRINTS" id="PR00111">
    <property type="entry name" value="ABHYDROLASE"/>
</dbReference>
<dbReference type="OrthoDB" id="9804723at2"/>
<keyword evidence="3" id="KW-1185">Reference proteome</keyword>
<reference evidence="2 3" key="1">
    <citation type="submission" date="2019-05" db="EMBL/GenBank/DDBJ databases">
        <title>Draft genome sequence of Actinomadura sp. 14C53.</title>
        <authorList>
            <person name="Saricaoglu S."/>
            <person name="Isik K."/>
        </authorList>
    </citation>
    <scope>NUCLEOTIDE SEQUENCE [LARGE SCALE GENOMIC DNA]</scope>
    <source>
        <strain evidence="2 3">14C53</strain>
    </source>
</reference>
<feature type="domain" description="AB hydrolase-1" evidence="1">
    <location>
        <begin position="25"/>
        <end position="250"/>
    </location>
</feature>
<gene>
    <name evidence="2" type="ORF">ETD83_07770</name>
</gene>
<dbReference type="Proteomes" id="UP000309174">
    <property type="component" value="Unassembled WGS sequence"/>
</dbReference>
<dbReference type="SUPFAM" id="SSF53474">
    <property type="entry name" value="alpha/beta-Hydrolases"/>
    <property type="match status" value="1"/>
</dbReference>
<comment type="caution">
    <text evidence="2">The sequence shown here is derived from an EMBL/GenBank/DDBJ whole genome shotgun (WGS) entry which is preliminary data.</text>
</comment>
<dbReference type="RefSeq" id="WP_138644376.1">
    <property type="nucleotide sequence ID" value="NZ_VCKW01000027.1"/>
</dbReference>
<evidence type="ECO:0000313" key="3">
    <source>
        <dbReference type="Proteomes" id="UP000309174"/>
    </source>
</evidence>
<dbReference type="Pfam" id="PF12697">
    <property type="entry name" value="Abhydrolase_6"/>
    <property type="match status" value="1"/>
</dbReference>
<name>A0A5C4JGI0_9ACTN</name>
<dbReference type="InterPro" id="IPR050228">
    <property type="entry name" value="Carboxylesterase_BioH"/>
</dbReference>
<dbReference type="InterPro" id="IPR000073">
    <property type="entry name" value="AB_hydrolase_1"/>
</dbReference>
<evidence type="ECO:0000259" key="1">
    <source>
        <dbReference type="Pfam" id="PF12697"/>
    </source>
</evidence>